<comment type="caution">
    <text evidence="1">The sequence shown here is derived from an EMBL/GenBank/DDBJ whole genome shotgun (WGS) entry which is preliminary data.</text>
</comment>
<keyword evidence="2" id="KW-1185">Reference proteome</keyword>
<dbReference type="RefSeq" id="WP_305022498.1">
    <property type="nucleotide sequence ID" value="NZ_JAUQTB010000001.1"/>
</dbReference>
<organism evidence="1 2">
    <name type="scientific">Paenibacillus lacisoli</name>
    <dbReference type="NCBI Taxonomy" id="3064525"/>
    <lineage>
        <taxon>Bacteria</taxon>
        <taxon>Bacillati</taxon>
        <taxon>Bacillota</taxon>
        <taxon>Bacilli</taxon>
        <taxon>Bacillales</taxon>
        <taxon>Paenibacillaceae</taxon>
        <taxon>Paenibacillus</taxon>
    </lineage>
</organism>
<dbReference type="Proteomes" id="UP001240171">
    <property type="component" value="Unassembled WGS sequence"/>
</dbReference>
<accession>A0ABT9C7U4</accession>
<sequence length="335" mass="39303">MQSIVIVASTDAKKEIQMQGFQRVFTVSEVQGLQYKKVYCQDILQWFTNGDHKPSKLNRTHFHQMYVAASRTSQHIYFFESHGIKSSLMDYFTSCDYVDLVGRDNNITTSVEWLQEARKLELLGKFEQALDAYKKAEDLDGVSRCQAILLREKNYGHLEEYLTIIRFDFDLQKPKQIEMALQLFKSQQLQLMGRITYFVTEYGGNIRFNPFFIEPGMTMEQISKELFSRINYDYAMKCTLQIAGVFYQENEPIRLSEKFKRIQDDLILYLKDGGIRYQLTNLTDSRYKLKGYIEFEKQKQPKVKEALLGFNVNVVIENAQKKETAEDFLSDFFGD</sequence>
<dbReference type="Gene3D" id="3.40.50.300">
    <property type="entry name" value="P-loop containing nucleotide triphosphate hydrolases"/>
    <property type="match status" value="1"/>
</dbReference>
<name>A0ABT9C7U4_9BACL</name>
<reference evidence="1 2" key="1">
    <citation type="submission" date="2023-07" db="EMBL/GenBank/DDBJ databases">
        <title>Paenibacillus sp. JX-17 nov. isolated from soil.</title>
        <authorList>
            <person name="Wan Y."/>
            <person name="Liu B."/>
        </authorList>
    </citation>
    <scope>NUCLEOTIDE SEQUENCE [LARGE SCALE GENOMIC DNA]</scope>
    <source>
        <strain evidence="1 2">JX-17</strain>
    </source>
</reference>
<proteinExistence type="predicted"/>
<dbReference type="EMBL" id="JAUQTB010000001">
    <property type="protein sequence ID" value="MDO7905328.1"/>
    <property type="molecule type" value="Genomic_DNA"/>
</dbReference>
<evidence type="ECO:0000313" key="2">
    <source>
        <dbReference type="Proteomes" id="UP001240171"/>
    </source>
</evidence>
<evidence type="ECO:0000313" key="1">
    <source>
        <dbReference type="EMBL" id="MDO7905328.1"/>
    </source>
</evidence>
<gene>
    <name evidence="1" type="ORF">Q5741_02735</name>
</gene>
<protein>
    <submittedName>
        <fullName evidence="1">Uncharacterized protein</fullName>
    </submittedName>
</protein>
<dbReference type="InterPro" id="IPR027417">
    <property type="entry name" value="P-loop_NTPase"/>
</dbReference>